<name>A0A1G4BCN5_9PEZI</name>
<dbReference type="GeneID" id="34558623"/>
<evidence type="ECO:0000313" key="2">
    <source>
        <dbReference type="Proteomes" id="UP000176998"/>
    </source>
</evidence>
<dbReference type="AlphaFoldDB" id="A0A1G4BCN5"/>
<accession>A0A1G4BCN5</accession>
<evidence type="ECO:0000313" key="1">
    <source>
        <dbReference type="EMBL" id="OHE99189.1"/>
    </source>
</evidence>
<sequence length="100" mass="10710">MTARFGAHLVLKVLRNSASTRYLAAATPADDSTTFDSGASPSFDPVDPLDRILEMLSLDSGILRTKSPRSCAIAVKLKAFRDTESNPHSVKSLSDPGSME</sequence>
<keyword evidence="2" id="KW-1185">Reference proteome</keyword>
<comment type="caution">
    <text evidence="1">The sequence shown here is derived from an EMBL/GenBank/DDBJ whole genome shotgun (WGS) entry which is preliminary data.</text>
</comment>
<dbReference type="EMBL" id="MJBS01000038">
    <property type="protein sequence ID" value="OHE99189.1"/>
    <property type="molecule type" value="Genomic_DNA"/>
</dbReference>
<dbReference type="RefSeq" id="XP_022476338.1">
    <property type="nucleotide sequence ID" value="XM_022617113.1"/>
</dbReference>
<gene>
    <name evidence="1" type="ORF">CORC01_05470</name>
</gene>
<organism evidence="1 2">
    <name type="scientific">Colletotrichum orchidophilum</name>
    <dbReference type="NCBI Taxonomy" id="1209926"/>
    <lineage>
        <taxon>Eukaryota</taxon>
        <taxon>Fungi</taxon>
        <taxon>Dikarya</taxon>
        <taxon>Ascomycota</taxon>
        <taxon>Pezizomycotina</taxon>
        <taxon>Sordariomycetes</taxon>
        <taxon>Hypocreomycetidae</taxon>
        <taxon>Glomerellales</taxon>
        <taxon>Glomerellaceae</taxon>
        <taxon>Colletotrichum</taxon>
    </lineage>
</organism>
<proteinExistence type="predicted"/>
<protein>
    <submittedName>
        <fullName evidence="1">Uncharacterized protein</fullName>
    </submittedName>
</protein>
<reference evidence="1 2" key="1">
    <citation type="submission" date="2016-09" db="EMBL/GenBank/DDBJ databases">
        <authorList>
            <person name="Capua I."/>
            <person name="De Benedictis P."/>
            <person name="Joannis T."/>
            <person name="Lombin L.H."/>
            <person name="Cattoli G."/>
        </authorList>
    </citation>
    <scope>NUCLEOTIDE SEQUENCE [LARGE SCALE GENOMIC DNA]</scope>
    <source>
        <strain evidence="1 2">IMI 309357</strain>
    </source>
</reference>
<dbReference type="Proteomes" id="UP000176998">
    <property type="component" value="Unassembled WGS sequence"/>
</dbReference>